<evidence type="ECO:0000256" key="7">
    <source>
        <dbReference type="ARBA" id="ARBA00023136"/>
    </source>
</evidence>
<feature type="transmembrane region" description="Helical" evidence="9">
    <location>
        <begin position="253"/>
        <end position="270"/>
    </location>
</feature>
<dbReference type="SUPFAM" id="SSF161070">
    <property type="entry name" value="SNF-like"/>
    <property type="match status" value="1"/>
</dbReference>
<feature type="transmembrane region" description="Helical" evidence="9">
    <location>
        <begin position="282"/>
        <end position="305"/>
    </location>
</feature>
<feature type="transmembrane region" description="Helical" evidence="9">
    <location>
        <begin position="36"/>
        <end position="63"/>
    </location>
</feature>
<evidence type="ECO:0000256" key="2">
    <source>
        <dbReference type="ARBA" id="ARBA00006459"/>
    </source>
</evidence>
<keyword evidence="7 9" id="KW-0472">Membrane</keyword>
<dbReference type="Proteomes" id="UP000694867">
    <property type="component" value="Unplaced"/>
</dbReference>
<evidence type="ECO:0000313" key="10">
    <source>
        <dbReference type="Proteomes" id="UP000694867"/>
    </source>
</evidence>
<dbReference type="GO" id="GO:0005886">
    <property type="term" value="C:plasma membrane"/>
    <property type="evidence" value="ECO:0007669"/>
    <property type="project" value="TreeGrafter"/>
</dbReference>
<gene>
    <name evidence="11" type="primary">LOC108864424</name>
</gene>
<dbReference type="GO" id="GO:0015179">
    <property type="term" value="F:L-amino acid transmembrane transporter activity"/>
    <property type="evidence" value="ECO:0007669"/>
    <property type="project" value="TreeGrafter"/>
</dbReference>
<sequence>MFVMAIPLYIMELSIGQFSSRGPVEVWRCLPIAKGIGFAMVTMSLLVAIYYNVILAYTLYYLVQSFRSVLPWADCHDRWGSANERCFVRNRDVILCTNVPRLLYNEYGGTNITGESFPISLQNPGATFEAPLKDFSLLMANCSNATSSAAEMFWERDVLDLSSGISEVGGLKWDLVACLFLSWVIVFLCLIKGISSSGKVVYFTATFPYVVLTILLVKGLTLNGSLRGLKYFLVPDFEKLKSFTLWRRAAEQLFFSVGIGWGGLIMSGSYNKFRTDASSFSIIVILADLITSFLGGIAVFSVLGYMSETYGVPIEDVAKQGQGLAFVVFPEALTTLWLPQLWSVIFFVMLFLLGIDSEFPLVQTALTVFSDAFPIMRRHQALAAFLTCTVCFAIGLTCVTRGGQYVLNLFDTYASGVSLLAAGAAETIAIMWFYGVNKFSDDIEFMAGKKPNIFIRISWTVISPLILVGIIGCYFYERTPILYNNKESYPAWADHLGLALAAFSFIQIPIVAILVVIQKRSITKALQPHEMWGPGDDELLEEYKRFKEIKAPLRHRHSHGNN</sequence>
<feature type="transmembrane region" description="Helical" evidence="9">
    <location>
        <begin position="381"/>
        <end position="407"/>
    </location>
</feature>
<dbReference type="GO" id="GO:0089718">
    <property type="term" value="P:amino acid import across plasma membrane"/>
    <property type="evidence" value="ECO:0007669"/>
    <property type="project" value="TreeGrafter"/>
</dbReference>
<dbReference type="GO" id="GO:0046872">
    <property type="term" value="F:metal ion binding"/>
    <property type="evidence" value="ECO:0007669"/>
    <property type="project" value="UniProtKB-KW"/>
</dbReference>
<feature type="transmembrane region" description="Helical" evidence="9">
    <location>
        <begin position="413"/>
        <end position="436"/>
    </location>
</feature>
<feature type="transmembrane region" description="Helical" evidence="9">
    <location>
        <begin position="496"/>
        <end position="517"/>
    </location>
</feature>
<dbReference type="PANTHER" id="PTHR11616:SF236">
    <property type="entry name" value="TRANSPORTER"/>
    <property type="match status" value="1"/>
</dbReference>
<dbReference type="PROSITE" id="PS50267">
    <property type="entry name" value="NA_NEUROTRAN_SYMP_3"/>
    <property type="match status" value="1"/>
</dbReference>
<dbReference type="InterPro" id="IPR000175">
    <property type="entry name" value="Na/ntran_symport"/>
</dbReference>
<keyword evidence="3" id="KW-0813">Transport</keyword>
<dbReference type="InterPro" id="IPR037272">
    <property type="entry name" value="SNS_sf"/>
</dbReference>
<evidence type="ECO:0000256" key="4">
    <source>
        <dbReference type="ARBA" id="ARBA00022692"/>
    </source>
</evidence>
<evidence type="ECO:0000256" key="3">
    <source>
        <dbReference type="ARBA" id="ARBA00022448"/>
    </source>
</evidence>
<keyword evidence="5" id="KW-0769">Symport</keyword>
<evidence type="ECO:0000256" key="5">
    <source>
        <dbReference type="ARBA" id="ARBA00022847"/>
    </source>
</evidence>
<keyword evidence="4 9" id="KW-0812">Transmembrane</keyword>
<dbReference type="GeneID" id="108864424"/>
<comment type="similarity">
    <text evidence="2">Belongs to the sodium:neurotransmitter symporter (SNF) (TC 2.A.22) family.</text>
</comment>
<feature type="transmembrane region" description="Helical" evidence="9">
    <location>
        <begin position="344"/>
        <end position="369"/>
    </location>
</feature>
<comment type="subcellular location">
    <subcellularLocation>
        <location evidence="1">Membrane</location>
        <topology evidence="1">Multi-pass membrane protein</topology>
    </subcellularLocation>
</comment>
<reference evidence="11" key="1">
    <citation type="submission" date="2025-08" db="UniProtKB">
        <authorList>
            <consortium name="RefSeq"/>
        </authorList>
    </citation>
    <scope>IDENTIFICATION</scope>
</reference>
<feature type="binding site" evidence="8">
    <location>
        <position position="256"/>
    </location>
    <ligand>
        <name>Na(+)</name>
        <dbReference type="ChEBI" id="CHEBI:29101"/>
        <label>1</label>
    </ligand>
</feature>
<dbReference type="Pfam" id="PF00209">
    <property type="entry name" value="SNF"/>
    <property type="match status" value="2"/>
</dbReference>
<dbReference type="GO" id="GO:0005283">
    <property type="term" value="F:amino acid:sodium symporter activity"/>
    <property type="evidence" value="ECO:0007669"/>
    <property type="project" value="TreeGrafter"/>
</dbReference>
<feature type="binding site" evidence="8">
    <location>
        <position position="353"/>
    </location>
    <ligand>
        <name>Na(+)</name>
        <dbReference type="ChEBI" id="CHEBI:29101"/>
        <label>1</label>
    </ligand>
</feature>
<dbReference type="AlphaFoldDB" id="A0AAJ7L6C8"/>
<protein>
    <submittedName>
        <fullName evidence="11">Sodium- and chloride-dependent glycine transporter 2</fullName>
    </submittedName>
</protein>
<feature type="binding site" evidence="8">
    <location>
        <position position="356"/>
    </location>
    <ligand>
        <name>Na(+)</name>
        <dbReference type="ChEBI" id="CHEBI:29101"/>
        <label>1</label>
    </ligand>
</feature>
<proteinExistence type="inferred from homology"/>
<keyword evidence="10" id="KW-1185">Reference proteome</keyword>
<feature type="binding site" evidence="8">
    <location>
        <position position="357"/>
    </location>
    <ligand>
        <name>Na(+)</name>
        <dbReference type="ChEBI" id="CHEBI:29101"/>
        <label>1</label>
    </ligand>
</feature>
<feature type="transmembrane region" description="Helical" evidence="9">
    <location>
        <begin position="457"/>
        <end position="476"/>
    </location>
</feature>
<accession>A0AAJ7L6C8</accession>
<keyword evidence="6 9" id="KW-1133">Transmembrane helix</keyword>
<evidence type="ECO:0000313" key="11">
    <source>
        <dbReference type="RefSeq" id="XP_018495544.1"/>
    </source>
</evidence>
<keyword evidence="8" id="KW-0479">Metal-binding</keyword>
<evidence type="ECO:0000256" key="8">
    <source>
        <dbReference type="PIRSR" id="PIRSR600175-1"/>
    </source>
</evidence>
<dbReference type="PANTHER" id="PTHR11616">
    <property type="entry name" value="SODIUM/CHLORIDE DEPENDENT TRANSPORTER"/>
    <property type="match status" value="1"/>
</dbReference>
<evidence type="ECO:0000256" key="1">
    <source>
        <dbReference type="ARBA" id="ARBA00004141"/>
    </source>
</evidence>
<keyword evidence="8" id="KW-0915">Sodium</keyword>
<dbReference type="NCBIfam" id="NF037979">
    <property type="entry name" value="Na_transp"/>
    <property type="match status" value="1"/>
</dbReference>
<feature type="transmembrane region" description="Helical" evidence="9">
    <location>
        <begin position="200"/>
        <end position="220"/>
    </location>
</feature>
<dbReference type="PRINTS" id="PR00176">
    <property type="entry name" value="NANEUSMPORT"/>
</dbReference>
<evidence type="ECO:0000256" key="9">
    <source>
        <dbReference type="SAM" id="Phobius"/>
    </source>
</evidence>
<organism evidence="10 11">
    <name type="scientific">Galendromus occidentalis</name>
    <name type="common">western predatory mite</name>
    <dbReference type="NCBI Taxonomy" id="34638"/>
    <lineage>
        <taxon>Eukaryota</taxon>
        <taxon>Metazoa</taxon>
        <taxon>Ecdysozoa</taxon>
        <taxon>Arthropoda</taxon>
        <taxon>Chelicerata</taxon>
        <taxon>Arachnida</taxon>
        <taxon>Acari</taxon>
        <taxon>Parasitiformes</taxon>
        <taxon>Mesostigmata</taxon>
        <taxon>Gamasina</taxon>
        <taxon>Phytoseioidea</taxon>
        <taxon>Phytoseiidae</taxon>
        <taxon>Typhlodrominae</taxon>
        <taxon>Galendromus</taxon>
    </lineage>
</organism>
<dbReference type="RefSeq" id="XP_018495544.1">
    <property type="nucleotide sequence ID" value="XM_018640028.1"/>
</dbReference>
<evidence type="ECO:0000256" key="6">
    <source>
        <dbReference type="ARBA" id="ARBA00022989"/>
    </source>
</evidence>
<dbReference type="GO" id="GO:0015187">
    <property type="term" value="F:glycine transmembrane transporter activity"/>
    <property type="evidence" value="ECO:0007669"/>
    <property type="project" value="TreeGrafter"/>
</dbReference>
<name>A0AAJ7L6C8_9ACAR</name>
<feature type="transmembrane region" description="Helical" evidence="9">
    <location>
        <begin position="175"/>
        <end position="194"/>
    </location>
</feature>
<dbReference type="KEGG" id="goe:108864424"/>